<comment type="caution">
    <text evidence="5">The sequence shown here is derived from an EMBL/GenBank/DDBJ whole genome shotgun (WGS) entry which is preliminary data.</text>
</comment>
<dbReference type="GO" id="GO:0008168">
    <property type="term" value="F:methyltransferase activity"/>
    <property type="evidence" value="ECO:0007669"/>
    <property type="project" value="UniProtKB-KW"/>
</dbReference>
<dbReference type="InterPro" id="IPR041698">
    <property type="entry name" value="Methyltransf_25"/>
</dbReference>
<keyword evidence="1 5" id="KW-0489">Methyltransferase</keyword>
<gene>
    <name evidence="5" type="ORF">ABEU19_000302</name>
</gene>
<evidence type="ECO:0000313" key="5">
    <source>
        <dbReference type="EMBL" id="MFM1726862.1"/>
    </source>
</evidence>
<name>A0ABW9FMX1_9NOCA</name>
<protein>
    <submittedName>
        <fullName evidence="5">Methyltransferase domain-containing protein</fullName>
    </submittedName>
</protein>
<keyword evidence="6" id="KW-1185">Reference proteome</keyword>
<evidence type="ECO:0000256" key="3">
    <source>
        <dbReference type="ARBA" id="ARBA00022691"/>
    </source>
</evidence>
<dbReference type="CDD" id="cd02440">
    <property type="entry name" value="AdoMet_MTases"/>
    <property type="match status" value="1"/>
</dbReference>
<evidence type="ECO:0000313" key="6">
    <source>
        <dbReference type="Proteomes" id="UP001629744"/>
    </source>
</evidence>
<feature type="domain" description="Methyltransferase" evidence="4">
    <location>
        <begin position="45"/>
        <end position="141"/>
    </location>
</feature>
<dbReference type="Proteomes" id="UP001629744">
    <property type="component" value="Unassembled WGS sequence"/>
</dbReference>
<proteinExistence type="predicted"/>
<evidence type="ECO:0000259" key="4">
    <source>
        <dbReference type="Pfam" id="PF13649"/>
    </source>
</evidence>
<dbReference type="EMBL" id="JBDLNU010000001">
    <property type="protein sequence ID" value="MFM1726862.1"/>
    <property type="molecule type" value="Genomic_DNA"/>
</dbReference>
<dbReference type="Gene3D" id="3.40.50.150">
    <property type="entry name" value="Vaccinia Virus protein VP39"/>
    <property type="match status" value="1"/>
</dbReference>
<dbReference type="PANTHER" id="PTHR43464:SF19">
    <property type="entry name" value="UBIQUINONE BIOSYNTHESIS O-METHYLTRANSFERASE, MITOCHONDRIAL"/>
    <property type="match status" value="1"/>
</dbReference>
<dbReference type="InterPro" id="IPR029063">
    <property type="entry name" value="SAM-dependent_MTases_sf"/>
</dbReference>
<dbReference type="GO" id="GO:0032259">
    <property type="term" value="P:methylation"/>
    <property type="evidence" value="ECO:0007669"/>
    <property type="project" value="UniProtKB-KW"/>
</dbReference>
<evidence type="ECO:0000256" key="2">
    <source>
        <dbReference type="ARBA" id="ARBA00022679"/>
    </source>
</evidence>
<evidence type="ECO:0000256" key="1">
    <source>
        <dbReference type="ARBA" id="ARBA00022603"/>
    </source>
</evidence>
<dbReference type="PANTHER" id="PTHR43464">
    <property type="entry name" value="METHYLTRANSFERASE"/>
    <property type="match status" value="1"/>
</dbReference>
<keyword evidence="3" id="KW-0949">S-adenosyl-L-methionine</keyword>
<dbReference type="RefSeq" id="WP_348609446.1">
    <property type="nucleotide sequence ID" value="NZ_CP157276.1"/>
</dbReference>
<dbReference type="Pfam" id="PF13649">
    <property type="entry name" value="Methyltransf_25"/>
    <property type="match status" value="1"/>
</dbReference>
<sequence length="213" mass="23279">MTDMTEVFDEDFWNERYRSSHRLWSGNPNPNLVNEVSGLAPATALDVGCGEGADAIWLARRGAAVTAIDLSTVAIERAAGHAADAGSDIAERITWQQADLLEWTPDNRTGYDLVTSQYVHLPTGPRELLYQRLAELVAPGGTLLIVGHHPSDLDTSIPRPPRPELFFTPEDVVALLDPQEWTVDTATATSRTVTHGDHEVTIHDSVVRAHRAG</sequence>
<organism evidence="5 6">
    <name type="scientific">Prescottella soli</name>
    <dbReference type="NCBI Taxonomy" id="1543852"/>
    <lineage>
        <taxon>Bacteria</taxon>
        <taxon>Bacillati</taxon>
        <taxon>Actinomycetota</taxon>
        <taxon>Actinomycetes</taxon>
        <taxon>Mycobacteriales</taxon>
        <taxon>Nocardiaceae</taxon>
        <taxon>Prescottella</taxon>
    </lineage>
</organism>
<dbReference type="SUPFAM" id="SSF53335">
    <property type="entry name" value="S-adenosyl-L-methionine-dependent methyltransferases"/>
    <property type="match status" value="1"/>
</dbReference>
<keyword evidence="2" id="KW-0808">Transferase</keyword>
<reference evidence="5 6" key="1">
    <citation type="submission" date="2023-11" db="EMBL/GenBank/DDBJ databases">
        <authorList>
            <person name="Val-Calvo J."/>
            <person name="Scortti M."/>
            <person name="Vazquez-Boland J."/>
        </authorList>
    </citation>
    <scope>NUCLEOTIDE SEQUENCE [LARGE SCALE GENOMIC DNA]</scope>
    <source>
        <strain evidence="5 6">DSM 46662</strain>
    </source>
</reference>
<accession>A0ABW9FMX1</accession>